<dbReference type="Proteomes" id="UP000001514">
    <property type="component" value="Unassembled WGS sequence"/>
</dbReference>
<organism evidence="9">
    <name type="scientific">Selaginella moellendorffii</name>
    <name type="common">Spikemoss</name>
    <dbReference type="NCBI Taxonomy" id="88036"/>
    <lineage>
        <taxon>Eukaryota</taxon>
        <taxon>Viridiplantae</taxon>
        <taxon>Streptophyta</taxon>
        <taxon>Embryophyta</taxon>
        <taxon>Tracheophyta</taxon>
        <taxon>Lycopodiopsida</taxon>
        <taxon>Selaginellales</taxon>
        <taxon>Selaginellaceae</taxon>
        <taxon>Selaginella</taxon>
    </lineage>
</organism>
<keyword evidence="3" id="KW-0347">Helicase</keyword>
<accession>D8R5Y4</accession>
<feature type="domain" description="DNA2/NAM7 helicase helicase" evidence="6">
    <location>
        <begin position="309"/>
        <end position="596"/>
    </location>
</feature>
<evidence type="ECO:0000256" key="1">
    <source>
        <dbReference type="ARBA" id="ARBA00022741"/>
    </source>
</evidence>
<dbReference type="InParanoid" id="D8R5Y4"/>
<dbReference type="GO" id="GO:0005694">
    <property type="term" value="C:chromosome"/>
    <property type="evidence" value="ECO:0007669"/>
    <property type="project" value="UniProtKB-ARBA"/>
</dbReference>
<evidence type="ECO:0000313" key="8">
    <source>
        <dbReference type="EMBL" id="EFJ32566.1"/>
    </source>
</evidence>
<dbReference type="STRING" id="88036.D8R5Y4"/>
<dbReference type="FunFam" id="3.40.50.300:FF:000326">
    <property type="entry name" value="P-loop containing nucleoside triphosphate hydrolase"/>
    <property type="match status" value="1"/>
</dbReference>
<sequence length="1030" mass="116851">MLLAGNNASGKLVESLALFRNADQRTILHGLKKLVKIFDETVYSSEATESNAILDLTDEEYVNKEVVIQEAMTDECVKTATEETASDQYAKPEVASDRKKRPVSQDVPSCKKQRLEGKVEEFYDRAAFPAMLDEWHKRVLSLDIWSMHGDHSEELLEVPLTFQSYKHYLEIFRPLCFEEFKAHLERSLETMDLSRSDVVTAFSLRQEGYFHLVEFDGHTVEKRNNLLVKVYLPHSCERLSKLREMLVTESTWHLNKLTSVTTFIREQQAMAAMHLFPLLETILSASPPREISRTQSLPPQLRSKLRREYNESQLSSIAAVADQMISLIQGPPGTGKTRTILGIVSALLAHANEEAGKAEEHEMLDVLTDNHQTEFRDKLKATRISHGVYNYDGGTYWPSIVRVGDTKRVHSQAMAVHIDRLVAKRMAENAGVHNAHSPQELRSKLDEVLGNMQALAAPAEVESQDGIPKLDKLAGLQEQQRLLLSELIKVENREHGFLMGSNRKKKQAMKLEVLREADVVLTTLSGCGGHIYSTLMEFIATRDAQAAEMLFDAVIIDEAAQAVEPSTLIPLQLLKATRGKCILIRDPKQLPATVLSVPASRLLFDCSMFESFPVSMLTTQYRMHPEIRSFPSTHYYDGQLKDGSTVLHGNRSAPFHRESHTGFFDIRDGQERPGSMQSLTNPDEAEFIFQLLRVLKERYLEEVRPGRIGVITPYQEQRKVLQENMRSLHSGIDVNTVDSFQGREADIIVLSTVRASFGDSQAGVGFLADVRRMNVALTRAKFSLWVVGNARTLERNPDWKALPKTVALPQRNQRLTQLQLTTKSIQRFYSAERINDKDCSSLAYPTAARLLRQRGRNSVSATVRSNRFCDSLAFSFEQTVGAIYGDLSFKTEQYKELRAFYNALKLCMGAAVKEEFLSIQLLQEWHKTLIPGGGKWRTKDVFVSFEDGPEKRMPCLRLEERLDVILSELKQRIEASRGVDEAIISAAGTFVHGKHHYTRELTSELFPCKHVRREEDMDWKMCSSSHNHLW</sequence>
<keyword evidence="9" id="KW-1185">Reference proteome</keyword>
<keyword evidence="4" id="KW-0067">ATP-binding</keyword>
<dbReference type="InterPro" id="IPR027417">
    <property type="entry name" value="P-loop_NTPase"/>
</dbReference>
<dbReference type="GO" id="GO:0016787">
    <property type="term" value="F:hydrolase activity"/>
    <property type="evidence" value="ECO:0007669"/>
    <property type="project" value="UniProtKB-KW"/>
</dbReference>
<evidence type="ECO:0000256" key="2">
    <source>
        <dbReference type="ARBA" id="ARBA00022801"/>
    </source>
</evidence>
<evidence type="ECO:0000256" key="3">
    <source>
        <dbReference type="ARBA" id="ARBA00022806"/>
    </source>
</evidence>
<dbReference type="KEGG" id="smo:SELMODRAFT_407541"/>
<evidence type="ECO:0000256" key="4">
    <source>
        <dbReference type="ARBA" id="ARBA00022840"/>
    </source>
</evidence>
<dbReference type="PANTHER" id="PTHR10887:SF495">
    <property type="entry name" value="HELICASE SENATAXIN ISOFORM X1-RELATED"/>
    <property type="match status" value="1"/>
</dbReference>
<dbReference type="GO" id="GO:0004386">
    <property type="term" value="F:helicase activity"/>
    <property type="evidence" value="ECO:0007669"/>
    <property type="project" value="UniProtKB-KW"/>
</dbReference>
<dbReference type="Pfam" id="PF13086">
    <property type="entry name" value="AAA_11"/>
    <property type="match status" value="1"/>
</dbReference>
<feature type="region of interest" description="Disordered" evidence="5">
    <location>
        <begin position="79"/>
        <end position="110"/>
    </location>
</feature>
<evidence type="ECO:0000259" key="6">
    <source>
        <dbReference type="Pfam" id="PF13086"/>
    </source>
</evidence>
<evidence type="ECO:0000313" key="9">
    <source>
        <dbReference type="Proteomes" id="UP000001514"/>
    </source>
</evidence>
<dbReference type="Gramene" id="EFJ32566">
    <property type="protein sequence ID" value="EFJ32566"/>
    <property type="gene ID" value="SELMODRAFT_407541"/>
</dbReference>
<proteinExistence type="predicted"/>
<dbReference type="SUPFAM" id="SSF52540">
    <property type="entry name" value="P-loop containing nucleoside triphosphate hydrolases"/>
    <property type="match status" value="1"/>
</dbReference>
<name>D8R5Y4_SELML</name>
<dbReference type="InterPro" id="IPR041677">
    <property type="entry name" value="DNA2/NAM7_AAA_11"/>
</dbReference>
<protein>
    <recommendedName>
        <fullName evidence="10">DNA2/NAM7 helicase-like C-terminal domain-containing protein</fullName>
    </recommendedName>
</protein>
<dbReference type="Pfam" id="PF13087">
    <property type="entry name" value="AAA_12"/>
    <property type="match status" value="1"/>
</dbReference>
<dbReference type="GO" id="GO:0003723">
    <property type="term" value="F:RNA binding"/>
    <property type="evidence" value="ECO:0000318"/>
    <property type="project" value="GO_Central"/>
</dbReference>
<dbReference type="CDD" id="cd18808">
    <property type="entry name" value="SF1_C_Upf1"/>
    <property type="match status" value="1"/>
</dbReference>
<keyword evidence="2" id="KW-0378">Hydrolase</keyword>
<evidence type="ECO:0000256" key="5">
    <source>
        <dbReference type="SAM" id="MobiDB-lite"/>
    </source>
</evidence>
<dbReference type="InterPro" id="IPR047187">
    <property type="entry name" value="SF1_C_Upf1"/>
</dbReference>
<feature type="domain" description="DNA2/NAM7 helicase-like C-terminal" evidence="7">
    <location>
        <begin position="612"/>
        <end position="790"/>
    </location>
</feature>
<gene>
    <name evidence="8" type="ORF">SELMODRAFT_407541</name>
</gene>
<evidence type="ECO:0000259" key="7">
    <source>
        <dbReference type="Pfam" id="PF13087"/>
    </source>
</evidence>
<reference evidence="8 9" key="1">
    <citation type="journal article" date="2011" name="Science">
        <title>The Selaginella genome identifies genetic changes associated with the evolution of vascular plants.</title>
        <authorList>
            <person name="Banks J.A."/>
            <person name="Nishiyama T."/>
            <person name="Hasebe M."/>
            <person name="Bowman J.L."/>
            <person name="Gribskov M."/>
            <person name="dePamphilis C."/>
            <person name="Albert V.A."/>
            <person name="Aono N."/>
            <person name="Aoyama T."/>
            <person name="Ambrose B.A."/>
            <person name="Ashton N.W."/>
            <person name="Axtell M.J."/>
            <person name="Barker E."/>
            <person name="Barker M.S."/>
            <person name="Bennetzen J.L."/>
            <person name="Bonawitz N.D."/>
            <person name="Chapple C."/>
            <person name="Cheng C."/>
            <person name="Correa L.G."/>
            <person name="Dacre M."/>
            <person name="DeBarry J."/>
            <person name="Dreyer I."/>
            <person name="Elias M."/>
            <person name="Engstrom E.M."/>
            <person name="Estelle M."/>
            <person name="Feng L."/>
            <person name="Finet C."/>
            <person name="Floyd S.K."/>
            <person name="Frommer W.B."/>
            <person name="Fujita T."/>
            <person name="Gramzow L."/>
            <person name="Gutensohn M."/>
            <person name="Harholt J."/>
            <person name="Hattori M."/>
            <person name="Heyl A."/>
            <person name="Hirai T."/>
            <person name="Hiwatashi Y."/>
            <person name="Ishikawa M."/>
            <person name="Iwata M."/>
            <person name="Karol K.G."/>
            <person name="Koehler B."/>
            <person name="Kolukisaoglu U."/>
            <person name="Kubo M."/>
            <person name="Kurata T."/>
            <person name="Lalonde S."/>
            <person name="Li K."/>
            <person name="Li Y."/>
            <person name="Litt A."/>
            <person name="Lyons E."/>
            <person name="Manning G."/>
            <person name="Maruyama T."/>
            <person name="Michael T.P."/>
            <person name="Mikami K."/>
            <person name="Miyazaki S."/>
            <person name="Morinaga S."/>
            <person name="Murata T."/>
            <person name="Mueller-Roeber B."/>
            <person name="Nelson D.R."/>
            <person name="Obara M."/>
            <person name="Oguri Y."/>
            <person name="Olmstead R.G."/>
            <person name="Onodera N."/>
            <person name="Petersen B.L."/>
            <person name="Pils B."/>
            <person name="Prigge M."/>
            <person name="Rensing S.A."/>
            <person name="Riano-Pachon D.M."/>
            <person name="Roberts A.W."/>
            <person name="Sato Y."/>
            <person name="Scheller H.V."/>
            <person name="Schulz B."/>
            <person name="Schulz C."/>
            <person name="Shakirov E.V."/>
            <person name="Shibagaki N."/>
            <person name="Shinohara N."/>
            <person name="Shippen D.E."/>
            <person name="Soerensen I."/>
            <person name="Sotooka R."/>
            <person name="Sugimoto N."/>
            <person name="Sugita M."/>
            <person name="Sumikawa N."/>
            <person name="Tanurdzic M."/>
            <person name="Theissen G."/>
            <person name="Ulvskov P."/>
            <person name="Wakazuki S."/>
            <person name="Weng J.K."/>
            <person name="Willats W.W."/>
            <person name="Wipf D."/>
            <person name="Wolf P.G."/>
            <person name="Yang L."/>
            <person name="Zimmer A.D."/>
            <person name="Zhu Q."/>
            <person name="Mitros T."/>
            <person name="Hellsten U."/>
            <person name="Loque D."/>
            <person name="Otillar R."/>
            <person name="Salamov A."/>
            <person name="Schmutz J."/>
            <person name="Shapiro H."/>
            <person name="Lindquist E."/>
            <person name="Lucas S."/>
            <person name="Rokhsar D."/>
            <person name="Grigoriev I.V."/>
        </authorList>
    </citation>
    <scope>NUCLEOTIDE SEQUENCE [LARGE SCALE GENOMIC DNA]</scope>
</reference>
<keyword evidence="1" id="KW-0547">Nucleotide-binding</keyword>
<dbReference type="AlphaFoldDB" id="D8R5Y4"/>
<dbReference type="EMBL" id="GL377572">
    <property type="protein sequence ID" value="EFJ32566.1"/>
    <property type="molecule type" value="Genomic_DNA"/>
</dbReference>
<dbReference type="PANTHER" id="PTHR10887">
    <property type="entry name" value="DNA2/NAM7 HELICASE FAMILY"/>
    <property type="match status" value="1"/>
</dbReference>
<dbReference type="HOGENOM" id="CLU_294473_0_0_1"/>
<evidence type="ECO:0008006" key="10">
    <source>
        <dbReference type="Google" id="ProtNLM"/>
    </source>
</evidence>
<dbReference type="GO" id="GO:0005524">
    <property type="term" value="F:ATP binding"/>
    <property type="evidence" value="ECO:0007669"/>
    <property type="project" value="UniProtKB-KW"/>
</dbReference>
<dbReference type="eggNOG" id="KOG1801">
    <property type="taxonomic scope" value="Eukaryota"/>
</dbReference>
<dbReference type="CDD" id="cd18042">
    <property type="entry name" value="DEXXQc_SETX"/>
    <property type="match status" value="1"/>
</dbReference>
<dbReference type="InterPro" id="IPR045055">
    <property type="entry name" value="DNA2/NAM7-like"/>
</dbReference>
<dbReference type="Gene3D" id="3.40.50.300">
    <property type="entry name" value="P-loop containing nucleotide triphosphate hydrolases"/>
    <property type="match status" value="2"/>
</dbReference>
<dbReference type="InterPro" id="IPR041679">
    <property type="entry name" value="DNA2/NAM7-like_C"/>
</dbReference>